<feature type="transmembrane region" description="Helical" evidence="6">
    <location>
        <begin position="137"/>
        <end position="163"/>
    </location>
</feature>
<feature type="transmembrane region" description="Helical" evidence="6">
    <location>
        <begin position="28"/>
        <end position="49"/>
    </location>
</feature>
<sequence>MMGVVAVVASLTLGEGLKDPDGSLGPSWFRLPMMVVGAFVVDVVPRSLWRSRRRMSSFGTHAKSIIDEHWTRQRIGLVVVGLVSFYVTYVSYRNLKNFLPLVNDSKTHDLLLHSFDKAIMFGQEPAIVLHHLLGENVAAHVLATVYLLFLPISPASLIVFLVWSRNISYGYWYATSQCLAWALGTVSYYVLPTLGPNFAFPFLYTDLDVTGVKSLQDSLWWGRQDVLNAPLTTDSIQSVAGFASLHVGIVLTLALVTHYTVRHALIRWGMWVYFGLTVVSTLYFGWHYIADDLAGAAIAVVSVWLGGLATGQKFERHGRGSHPTTSTASVPVLDEDEDEQDRAPVPTE</sequence>
<feature type="transmembrane region" description="Helical" evidence="6">
    <location>
        <begin position="75"/>
        <end position="92"/>
    </location>
</feature>
<keyword evidence="2 6" id="KW-0812">Transmembrane</keyword>
<dbReference type="AlphaFoldDB" id="A0A975T2T8"/>
<evidence type="ECO:0000313" key="9">
    <source>
        <dbReference type="Proteomes" id="UP000683575"/>
    </source>
</evidence>
<evidence type="ECO:0000259" key="7">
    <source>
        <dbReference type="Pfam" id="PF14378"/>
    </source>
</evidence>
<name>A0A975T2T8_9ACTN</name>
<dbReference type="InterPro" id="IPR026841">
    <property type="entry name" value="Aur1/Ipt1"/>
</dbReference>
<feature type="domain" description="Inositolphosphotransferase Aur1/Ipt1" evidence="7">
    <location>
        <begin position="112"/>
        <end position="305"/>
    </location>
</feature>
<dbReference type="KEGG" id="nps:KRR39_17560"/>
<dbReference type="CDD" id="cd03386">
    <property type="entry name" value="PAP2_Aur1_like"/>
    <property type="match status" value="1"/>
</dbReference>
<feature type="transmembrane region" description="Helical" evidence="6">
    <location>
        <begin position="170"/>
        <end position="191"/>
    </location>
</feature>
<protein>
    <submittedName>
        <fullName evidence="8">Phosphatase PAP2 family protein</fullName>
    </submittedName>
</protein>
<dbReference type="PANTHER" id="PTHR31310">
    <property type="match status" value="1"/>
</dbReference>
<evidence type="ECO:0000256" key="4">
    <source>
        <dbReference type="ARBA" id="ARBA00023136"/>
    </source>
</evidence>
<dbReference type="Proteomes" id="UP000683575">
    <property type="component" value="Chromosome"/>
</dbReference>
<dbReference type="Pfam" id="PF14378">
    <property type="entry name" value="PAP2_3"/>
    <property type="match status" value="1"/>
</dbReference>
<dbReference type="EMBL" id="CP077062">
    <property type="protein sequence ID" value="QWZ10648.1"/>
    <property type="molecule type" value="Genomic_DNA"/>
</dbReference>
<evidence type="ECO:0000256" key="6">
    <source>
        <dbReference type="SAM" id="Phobius"/>
    </source>
</evidence>
<evidence type="ECO:0000256" key="5">
    <source>
        <dbReference type="SAM" id="MobiDB-lite"/>
    </source>
</evidence>
<feature type="transmembrane region" description="Helical" evidence="6">
    <location>
        <begin position="268"/>
        <end position="287"/>
    </location>
</feature>
<accession>A0A975T2T8</accession>
<evidence type="ECO:0000313" key="8">
    <source>
        <dbReference type="EMBL" id="QWZ10648.1"/>
    </source>
</evidence>
<dbReference type="InterPro" id="IPR052185">
    <property type="entry name" value="IPC_Synthase-Related"/>
</dbReference>
<evidence type="ECO:0000256" key="1">
    <source>
        <dbReference type="ARBA" id="ARBA00004141"/>
    </source>
</evidence>
<feature type="transmembrane region" description="Helical" evidence="6">
    <location>
        <begin position="293"/>
        <end position="311"/>
    </location>
</feature>
<keyword evidence="9" id="KW-1185">Reference proteome</keyword>
<reference evidence="8" key="1">
    <citation type="submission" date="2021-06" db="EMBL/GenBank/DDBJ databases">
        <title>Complete genome sequence of Nocardioides sp. G188.</title>
        <authorList>
            <person name="Im W.-T."/>
        </authorList>
    </citation>
    <scope>NUCLEOTIDE SEQUENCE</scope>
    <source>
        <strain evidence="8">G188</strain>
    </source>
</reference>
<dbReference type="GO" id="GO:0016020">
    <property type="term" value="C:membrane"/>
    <property type="evidence" value="ECO:0007669"/>
    <property type="project" value="UniProtKB-SubCell"/>
</dbReference>
<feature type="transmembrane region" description="Helical" evidence="6">
    <location>
        <begin position="236"/>
        <end position="256"/>
    </location>
</feature>
<comment type="subcellular location">
    <subcellularLocation>
        <location evidence="1">Membrane</location>
        <topology evidence="1">Multi-pass membrane protein</topology>
    </subcellularLocation>
</comment>
<evidence type="ECO:0000256" key="2">
    <source>
        <dbReference type="ARBA" id="ARBA00022692"/>
    </source>
</evidence>
<feature type="region of interest" description="Disordered" evidence="5">
    <location>
        <begin position="315"/>
        <end position="348"/>
    </location>
</feature>
<gene>
    <name evidence="8" type="ORF">KRR39_17560</name>
</gene>
<organism evidence="8 9">
    <name type="scientific">Nocardioides panacis</name>
    <dbReference type="NCBI Taxonomy" id="2849501"/>
    <lineage>
        <taxon>Bacteria</taxon>
        <taxon>Bacillati</taxon>
        <taxon>Actinomycetota</taxon>
        <taxon>Actinomycetes</taxon>
        <taxon>Propionibacteriales</taxon>
        <taxon>Nocardioidaceae</taxon>
        <taxon>Nocardioides</taxon>
    </lineage>
</organism>
<keyword evidence="4 6" id="KW-0472">Membrane</keyword>
<dbReference type="PANTHER" id="PTHR31310:SF7">
    <property type="entry name" value="PA-PHOSPHATASE RELATED-FAMILY PROTEIN DDB_G0268928"/>
    <property type="match status" value="1"/>
</dbReference>
<evidence type="ECO:0000256" key="3">
    <source>
        <dbReference type="ARBA" id="ARBA00022989"/>
    </source>
</evidence>
<keyword evidence="3 6" id="KW-1133">Transmembrane helix</keyword>
<proteinExistence type="predicted"/>